<sequence length="223" mass="23584" precursor="true">MGTSRSCLASGRRLALSKDQGNHGEHRGNRRKEKAAIERRIVGRARGMKQMVLSNSNPIPVTAFVFCSPTSSTSGPPSILSPPPLCDLRGLCGEFLFFSPLASPSPSPLQQSSKWRAAGPPSILSPPPSATSAASVVSSSSSPLLLPLLPLLSNNHPTSTGLSVFCRGRHQNGGESPALSPFRRFSALRGSWHSACVTPLATTTKTLPAEEDACRQSEESGER</sequence>
<dbReference type="KEGG" id="knv:Pan216_13690"/>
<feature type="region of interest" description="Disordered" evidence="1">
    <location>
        <begin position="108"/>
        <end position="134"/>
    </location>
</feature>
<evidence type="ECO:0000313" key="3">
    <source>
        <dbReference type="Proteomes" id="UP000317093"/>
    </source>
</evidence>
<keyword evidence="3" id="KW-1185">Reference proteome</keyword>
<protein>
    <submittedName>
        <fullName evidence="2">Uncharacterized protein</fullName>
    </submittedName>
</protein>
<organism evidence="2 3">
    <name type="scientific">Kolteria novifilia</name>
    <dbReference type="NCBI Taxonomy" id="2527975"/>
    <lineage>
        <taxon>Bacteria</taxon>
        <taxon>Pseudomonadati</taxon>
        <taxon>Planctomycetota</taxon>
        <taxon>Planctomycetia</taxon>
        <taxon>Kolteriales</taxon>
        <taxon>Kolteriaceae</taxon>
        <taxon>Kolteria</taxon>
    </lineage>
</organism>
<feature type="region of interest" description="Disordered" evidence="1">
    <location>
        <begin position="1"/>
        <end position="33"/>
    </location>
</feature>
<gene>
    <name evidence="2" type="ORF">Pan216_13690</name>
</gene>
<dbReference type="Proteomes" id="UP000317093">
    <property type="component" value="Chromosome"/>
</dbReference>
<proteinExistence type="predicted"/>
<evidence type="ECO:0000313" key="2">
    <source>
        <dbReference type="EMBL" id="QDU60527.1"/>
    </source>
</evidence>
<name>A0A518B0M1_9BACT</name>
<evidence type="ECO:0000256" key="1">
    <source>
        <dbReference type="SAM" id="MobiDB-lite"/>
    </source>
</evidence>
<dbReference type="AlphaFoldDB" id="A0A518B0M1"/>
<reference evidence="2 3" key="1">
    <citation type="submission" date="2019-02" db="EMBL/GenBank/DDBJ databases">
        <title>Deep-cultivation of Planctomycetes and their phenomic and genomic characterization uncovers novel biology.</title>
        <authorList>
            <person name="Wiegand S."/>
            <person name="Jogler M."/>
            <person name="Boedeker C."/>
            <person name="Pinto D."/>
            <person name="Vollmers J."/>
            <person name="Rivas-Marin E."/>
            <person name="Kohn T."/>
            <person name="Peeters S.H."/>
            <person name="Heuer A."/>
            <person name="Rast P."/>
            <person name="Oberbeckmann S."/>
            <person name="Bunk B."/>
            <person name="Jeske O."/>
            <person name="Meyerdierks A."/>
            <person name="Storesund J.E."/>
            <person name="Kallscheuer N."/>
            <person name="Luecker S."/>
            <person name="Lage O.M."/>
            <person name="Pohl T."/>
            <person name="Merkel B.J."/>
            <person name="Hornburger P."/>
            <person name="Mueller R.-W."/>
            <person name="Bruemmer F."/>
            <person name="Labrenz M."/>
            <person name="Spormann A.M."/>
            <person name="Op den Camp H."/>
            <person name="Overmann J."/>
            <person name="Amann R."/>
            <person name="Jetten M.S.M."/>
            <person name="Mascher T."/>
            <person name="Medema M.H."/>
            <person name="Devos D.P."/>
            <person name="Kaster A.-K."/>
            <person name="Ovreas L."/>
            <person name="Rohde M."/>
            <person name="Galperin M.Y."/>
            <person name="Jogler C."/>
        </authorList>
    </citation>
    <scope>NUCLEOTIDE SEQUENCE [LARGE SCALE GENOMIC DNA]</scope>
    <source>
        <strain evidence="2 3">Pan216</strain>
    </source>
</reference>
<dbReference type="EMBL" id="CP036279">
    <property type="protein sequence ID" value="QDU60527.1"/>
    <property type="molecule type" value="Genomic_DNA"/>
</dbReference>
<accession>A0A518B0M1</accession>